<dbReference type="SUPFAM" id="SSF56425">
    <property type="entry name" value="Succinate dehydrogenase/fumarate reductase flavoprotein, catalytic domain"/>
    <property type="match status" value="1"/>
</dbReference>
<proteinExistence type="predicted"/>
<protein>
    <submittedName>
        <fullName evidence="3">Uncharacterized protein family (UPF0261)</fullName>
    </submittedName>
</protein>
<dbReference type="AlphaFoldDB" id="A0A1C3XHN4"/>
<dbReference type="Pfam" id="PF06792">
    <property type="entry name" value="UPF0261"/>
    <property type="match status" value="1"/>
</dbReference>
<dbReference type="EMBL" id="FMAI01000016">
    <property type="protein sequence ID" value="SCB51797.1"/>
    <property type="molecule type" value="Genomic_DNA"/>
</dbReference>
<feature type="region of interest" description="Disordered" evidence="1">
    <location>
        <begin position="162"/>
        <end position="183"/>
    </location>
</feature>
<dbReference type="InterPro" id="IPR027477">
    <property type="entry name" value="Succ_DH/fumarate_Rdtase_cat_sf"/>
</dbReference>
<dbReference type="InterPro" id="IPR044122">
    <property type="entry name" value="UPF0261_N"/>
</dbReference>
<keyword evidence="4" id="KW-1185">Reference proteome</keyword>
<accession>A0A1C3XHN4</accession>
<dbReference type="Gene3D" id="3.90.700.10">
    <property type="entry name" value="Succinate dehydrogenase/fumarate reductase flavoprotein, catalytic domain"/>
    <property type="match status" value="1"/>
</dbReference>
<sequence length="226" mass="24685">MSRHCTDGQRLVRDGNVSELAIGSATTGAVAIVATLDTKGREAFYLADIIEACGRKAILIDVGTKRDGANKQADAKAPNEVLKQIAERTRSKVGDLPGSAMALDVEHRKLVRLGYIKAGETISELAKQLGLDSAELKKTIEEHNAHAARGRDPLLNGVENGFQSNLRRSDRGKNPNLGPNMDGHLSRFRSFRQRLARPPDWRPTVTEASWVHKATQSRVFMLAAPT</sequence>
<evidence type="ECO:0000259" key="2">
    <source>
        <dbReference type="Pfam" id="PF06792"/>
    </source>
</evidence>
<reference evidence="4" key="1">
    <citation type="submission" date="2016-08" db="EMBL/GenBank/DDBJ databases">
        <authorList>
            <person name="Varghese N."/>
            <person name="Submissions Spin"/>
        </authorList>
    </citation>
    <scope>NUCLEOTIDE SEQUENCE [LARGE SCALE GENOMIC DNA]</scope>
    <source>
        <strain evidence="4">ERR11</strain>
    </source>
</reference>
<evidence type="ECO:0000313" key="4">
    <source>
        <dbReference type="Proteomes" id="UP000199184"/>
    </source>
</evidence>
<name>A0A1C3XHN4_9BRAD</name>
<feature type="domain" description="UPF0261" evidence="2">
    <location>
        <begin position="29"/>
        <end position="92"/>
    </location>
</feature>
<evidence type="ECO:0000256" key="1">
    <source>
        <dbReference type="SAM" id="MobiDB-lite"/>
    </source>
</evidence>
<evidence type="ECO:0000313" key="3">
    <source>
        <dbReference type="EMBL" id="SCB51797.1"/>
    </source>
</evidence>
<gene>
    <name evidence="3" type="ORF">GA0061098_101663</name>
</gene>
<dbReference type="Proteomes" id="UP000199184">
    <property type="component" value="Unassembled WGS sequence"/>
</dbReference>
<organism evidence="3 4">
    <name type="scientific">Bradyrhizobium shewense</name>
    <dbReference type="NCBI Taxonomy" id="1761772"/>
    <lineage>
        <taxon>Bacteria</taxon>
        <taxon>Pseudomonadati</taxon>
        <taxon>Pseudomonadota</taxon>
        <taxon>Alphaproteobacteria</taxon>
        <taxon>Hyphomicrobiales</taxon>
        <taxon>Nitrobacteraceae</taxon>
        <taxon>Bradyrhizobium</taxon>
    </lineage>
</organism>